<feature type="domain" description="Cadherin" evidence="12">
    <location>
        <begin position="1393"/>
        <end position="1499"/>
    </location>
</feature>
<feature type="domain" description="Cadherin" evidence="12">
    <location>
        <begin position="653"/>
        <end position="760"/>
    </location>
</feature>
<proteinExistence type="predicted"/>
<evidence type="ECO:0000256" key="2">
    <source>
        <dbReference type="ARBA" id="ARBA00022692"/>
    </source>
</evidence>
<dbReference type="FunFam" id="2.60.40.60:FF:000267">
    <property type="entry name" value="Dachsous cadherin-related 2"/>
    <property type="match status" value="1"/>
</dbReference>
<feature type="domain" description="Cadherin" evidence="12">
    <location>
        <begin position="2437"/>
        <end position="2538"/>
    </location>
</feature>
<feature type="domain" description="Cadherin" evidence="12">
    <location>
        <begin position="2336"/>
        <end position="2436"/>
    </location>
</feature>
<evidence type="ECO:0000256" key="3">
    <source>
        <dbReference type="ARBA" id="ARBA00022737"/>
    </source>
</evidence>
<evidence type="ECO:0000256" key="4">
    <source>
        <dbReference type="ARBA" id="ARBA00022837"/>
    </source>
</evidence>
<dbReference type="FunFam" id="2.60.40.60:FF:000116">
    <property type="entry name" value="Dachsous cadherin-related 2"/>
    <property type="match status" value="1"/>
</dbReference>
<keyword evidence="6 11" id="KW-1133">Transmembrane helix</keyword>
<dbReference type="SUPFAM" id="SSF49313">
    <property type="entry name" value="Cadherin-like"/>
    <property type="match status" value="27"/>
</dbReference>
<dbReference type="FunFam" id="2.60.40.60:FF:000081">
    <property type="entry name" value="protocadherin Fat 4"/>
    <property type="match status" value="2"/>
</dbReference>
<evidence type="ECO:0000256" key="1">
    <source>
        <dbReference type="ARBA" id="ARBA00004370"/>
    </source>
</evidence>
<keyword evidence="8" id="KW-0325">Glycoprotein</keyword>
<dbReference type="FunFam" id="2.60.40.60:FF:000140">
    <property type="entry name" value="Dachsous cadherin-related 1"/>
    <property type="match status" value="1"/>
</dbReference>
<dbReference type="FunFam" id="2.60.40.60:FF:000226">
    <property type="entry name" value="Dachsous, isoform B"/>
    <property type="match status" value="1"/>
</dbReference>
<dbReference type="GO" id="GO:0030154">
    <property type="term" value="P:cell differentiation"/>
    <property type="evidence" value="ECO:0007669"/>
    <property type="project" value="UniProtKB-ARBA"/>
</dbReference>
<feature type="domain" description="Cadherin" evidence="12">
    <location>
        <begin position="1714"/>
        <end position="1818"/>
    </location>
</feature>
<dbReference type="GO" id="GO:0048729">
    <property type="term" value="P:tissue morphogenesis"/>
    <property type="evidence" value="ECO:0007669"/>
    <property type="project" value="UniProtKB-ARBA"/>
</dbReference>
<feature type="domain" description="Cadherin" evidence="12">
    <location>
        <begin position="1288"/>
        <end position="1404"/>
    </location>
</feature>
<dbReference type="GO" id="GO:0007163">
    <property type="term" value="P:establishment or maintenance of cell polarity"/>
    <property type="evidence" value="ECO:0007669"/>
    <property type="project" value="UniProtKB-ARBA"/>
</dbReference>
<dbReference type="FunFam" id="2.60.40.60:FF:000080">
    <property type="entry name" value="FAT atypical cadherin 1"/>
    <property type="match status" value="1"/>
</dbReference>
<dbReference type="FunFam" id="2.60.40.60:FF:000269">
    <property type="entry name" value="Dachsous cadherin-related 2"/>
    <property type="match status" value="1"/>
</dbReference>
<dbReference type="CDD" id="cd11304">
    <property type="entry name" value="Cadherin_repeat"/>
    <property type="match status" value="27"/>
</dbReference>
<dbReference type="PANTHER" id="PTHR24026:SF136">
    <property type="entry name" value="PROTOCADHERIN-23"/>
    <property type="match status" value="1"/>
</dbReference>
<feature type="domain" description="Cadherin" evidence="12">
    <location>
        <begin position="2655"/>
        <end position="2758"/>
    </location>
</feature>
<evidence type="ECO:0000313" key="13">
    <source>
        <dbReference type="EMBL" id="KAF6400773.1"/>
    </source>
</evidence>
<evidence type="ECO:0000256" key="10">
    <source>
        <dbReference type="SAM" id="MobiDB-lite"/>
    </source>
</evidence>
<dbReference type="FunFam" id="2.60.40.60:FF:000153">
    <property type="entry name" value="Dachsous cadherin-related 2"/>
    <property type="match status" value="1"/>
</dbReference>
<dbReference type="FunFam" id="2.60.40.60:FF:000236">
    <property type="entry name" value="Dachsous, isoform B"/>
    <property type="match status" value="1"/>
</dbReference>
<feature type="domain" description="Cadherin" evidence="12">
    <location>
        <begin position="533"/>
        <end position="652"/>
    </location>
</feature>
<dbReference type="PANTHER" id="PTHR24026">
    <property type="entry name" value="FAT ATYPICAL CADHERIN-RELATED"/>
    <property type="match status" value="1"/>
</dbReference>
<feature type="domain" description="Cadherin" evidence="12">
    <location>
        <begin position="1617"/>
        <end position="1713"/>
    </location>
</feature>
<dbReference type="PROSITE" id="PS50268">
    <property type="entry name" value="CADHERIN_2"/>
    <property type="match status" value="27"/>
</dbReference>
<dbReference type="GO" id="GO:0060429">
    <property type="term" value="P:epithelium development"/>
    <property type="evidence" value="ECO:0007669"/>
    <property type="project" value="UniProtKB-ARBA"/>
</dbReference>
<accession>A0A7J8BPJ2</accession>
<name>A0A7J8BPJ2_ROUAE</name>
<dbReference type="FunFam" id="2.60.40.60:FF:000201">
    <property type="entry name" value="Dachsous cadherin-related 1"/>
    <property type="match status" value="1"/>
</dbReference>
<feature type="domain" description="Cadherin" evidence="12">
    <location>
        <begin position="59"/>
        <end position="161"/>
    </location>
</feature>
<comment type="subcellular location">
    <subcellularLocation>
        <location evidence="1">Membrane</location>
    </subcellularLocation>
</comment>
<feature type="domain" description="Cadherin" evidence="12">
    <location>
        <begin position="419"/>
        <end position="532"/>
    </location>
</feature>
<dbReference type="InterPro" id="IPR002126">
    <property type="entry name" value="Cadherin-like_dom"/>
</dbReference>
<evidence type="ECO:0000256" key="9">
    <source>
        <dbReference type="PROSITE-ProRule" id="PRU00043"/>
    </source>
</evidence>
<feature type="domain" description="Cadherin" evidence="12">
    <location>
        <begin position="2870"/>
        <end position="2983"/>
    </location>
</feature>
<gene>
    <name evidence="13" type="ORF">HJG63_003691</name>
</gene>
<dbReference type="Gene3D" id="2.60.40.60">
    <property type="entry name" value="Cadherins"/>
    <property type="match status" value="27"/>
</dbReference>
<dbReference type="FunFam" id="2.60.40.60:FF:000211">
    <property type="entry name" value="Dachsous cadherin-related 2"/>
    <property type="match status" value="1"/>
</dbReference>
<feature type="domain" description="Cadherin" evidence="12">
    <location>
        <begin position="761"/>
        <end position="870"/>
    </location>
</feature>
<dbReference type="GO" id="GO:0005886">
    <property type="term" value="C:plasma membrane"/>
    <property type="evidence" value="ECO:0007669"/>
    <property type="project" value="InterPro"/>
</dbReference>
<feature type="transmembrane region" description="Helical" evidence="11">
    <location>
        <begin position="2983"/>
        <end position="3006"/>
    </location>
</feature>
<keyword evidence="3" id="KW-0677">Repeat</keyword>
<feature type="domain" description="Cadherin" evidence="12">
    <location>
        <begin position="2232"/>
        <end position="2336"/>
    </location>
</feature>
<dbReference type="EMBL" id="JACASE010000016">
    <property type="protein sequence ID" value="KAF6400773.1"/>
    <property type="molecule type" value="Genomic_DNA"/>
</dbReference>
<feature type="domain" description="Cadherin" evidence="12">
    <location>
        <begin position="2767"/>
        <end position="2869"/>
    </location>
</feature>
<keyword evidence="2 11" id="KW-0812">Transmembrane</keyword>
<evidence type="ECO:0000256" key="8">
    <source>
        <dbReference type="ARBA" id="ARBA00023180"/>
    </source>
</evidence>
<feature type="domain" description="Cadherin" evidence="12">
    <location>
        <begin position="1819"/>
        <end position="1922"/>
    </location>
</feature>
<organism evidence="13 14">
    <name type="scientific">Rousettus aegyptiacus</name>
    <name type="common">Egyptian fruit bat</name>
    <name type="synonym">Pteropus aegyptiacus</name>
    <dbReference type="NCBI Taxonomy" id="9407"/>
    <lineage>
        <taxon>Eukaryota</taxon>
        <taxon>Metazoa</taxon>
        <taxon>Chordata</taxon>
        <taxon>Craniata</taxon>
        <taxon>Vertebrata</taxon>
        <taxon>Euteleostomi</taxon>
        <taxon>Mammalia</taxon>
        <taxon>Eutheria</taxon>
        <taxon>Laurasiatheria</taxon>
        <taxon>Chiroptera</taxon>
        <taxon>Yinpterochiroptera</taxon>
        <taxon>Pteropodoidea</taxon>
        <taxon>Pteropodidae</taxon>
        <taxon>Rousettinae</taxon>
        <taxon>Rousettus</taxon>
    </lineage>
</organism>
<keyword evidence="14" id="KW-1185">Reference proteome</keyword>
<dbReference type="Proteomes" id="UP000593571">
    <property type="component" value="Unassembled WGS sequence"/>
</dbReference>
<evidence type="ECO:0000313" key="14">
    <source>
        <dbReference type="Proteomes" id="UP000593571"/>
    </source>
</evidence>
<dbReference type="FunFam" id="2.60.40.60:FF:000150">
    <property type="entry name" value="Dachsous cadherin-related 1"/>
    <property type="match status" value="1"/>
</dbReference>
<dbReference type="FunFam" id="2.60.40.60:FF:000020">
    <property type="entry name" value="Dachsous cadherin-related 1b"/>
    <property type="match status" value="1"/>
</dbReference>
<feature type="domain" description="Cadherin" evidence="12">
    <location>
        <begin position="290"/>
        <end position="406"/>
    </location>
</feature>
<feature type="domain" description="Cadherin" evidence="12">
    <location>
        <begin position="2028"/>
        <end position="2117"/>
    </location>
</feature>
<dbReference type="GO" id="GO:0005509">
    <property type="term" value="F:calcium ion binding"/>
    <property type="evidence" value="ECO:0007669"/>
    <property type="project" value="UniProtKB-UniRule"/>
</dbReference>
<keyword evidence="5" id="KW-0130">Cell adhesion</keyword>
<feature type="region of interest" description="Disordered" evidence="10">
    <location>
        <begin position="1"/>
        <end position="29"/>
    </location>
</feature>
<dbReference type="GO" id="GO:0003007">
    <property type="term" value="P:heart morphogenesis"/>
    <property type="evidence" value="ECO:0007669"/>
    <property type="project" value="UniProtKB-ARBA"/>
</dbReference>
<dbReference type="FunFam" id="2.60.40.60:FF:000227">
    <property type="entry name" value="Dachsous cadherin-related 2"/>
    <property type="match status" value="1"/>
</dbReference>
<keyword evidence="7 11" id="KW-0472">Membrane</keyword>
<dbReference type="FunFam" id="2.60.40.60:FF:000035">
    <property type="entry name" value="Protocadherin Fat 3"/>
    <property type="match status" value="2"/>
</dbReference>
<dbReference type="FunFam" id="2.60.40.60:FF:000304">
    <property type="entry name" value="Dachsous cadherin-related 2"/>
    <property type="match status" value="1"/>
</dbReference>
<evidence type="ECO:0000256" key="5">
    <source>
        <dbReference type="ARBA" id="ARBA00022889"/>
    </source>
</evidence>
<protein>
    <submittedName>
        <fullName evidence="13">Dachsous cadherin-related 2</fullName>
    </submittedName>
</protein>
<dbReference type="InterPro" id="IPR020894">
    <property type="entry name" value="Cadherin_CS"/>
</dbReference>
<keyword evidence="4 9" id="KW-0106">Calcium</keyword>
<feature type="domain" description="Cadherin" evidence="12">
    <location>
        <begin position="162"/>
        <end position="289"/>
    </location>
</feature>
<feature type="domain" description="Cadherin" evidence="12">
    <location>
        <begin position="1923"/>
        <end position="2027"/>
    </location>
</feature>
<dbReference type="FunFam" id="2.60.40.60:FF:000255">
    <property type="entry name" value="protocadherin-23 isoform X2"/>
    <property type="match status" value="1"/>
</dbReference>
<dbReference type="SMART" id="SM00112">
    <property type="entry name" value="CA"/>
    <property type="match status" value="27"/>
</dbReference>
<dbReference type="FunFam" id="2.60.40.60:FF:000278">
    <property type="entry name" value="LOW QUALITY PROTEIN: protocadherin-23"/>
    <property type="match status" value="2"/>
</dbReference>
<evidence type="ECO:0000256" key="6">
    <source>
        <dbReference type="ARBA" id="ARBA00022989"/>
    </source>
</evidence>
<dbReference type="GO" id="GO:0007156">
    <property type="term" value="P:homophilic cell adhesion via plasma membrane adhesion molecules"/>
    <property type="evidence" value="ECO:0007669"/>
    <property type="project" value="InterPro"/>
</dbReference>
<dbReference type="FunFam" id="2.60.40.60:FF:000263">
    <property type="entry name" value="LOW QUALITY PROTEIN: protocadherin-23"/>
    <property type="match status" value="1"/>
</dbReference>
<dbReference type="FunFam" id="2.60.40.60:FF:000101">
    <property type="entry name" value="FAT atypical cadherin 4"/>
    <property type="match status" value="1"/>
</dbReference>
<dbReference type="FunFam" id="2.60.40.60:FF:000359">
    <property type="entry name" value="LOW QUALITY PROTEIN: protocadherin-23"/>
    <property type="match status" value="1"/>
</dbReference>
<feature type="domain" description="Cadherin" evidence="12">
    <location>
        <begin position="969"/>
        <end position="1071"/>
    </location>
</feature>
<feature type="domain" description="Cadherin" evidence="12">
    <location>
        <begin position="1181"/>
        <end position="1283"/>
    </location>
</feature>
<evidence type="ECO:0000256" key="11">
    <source>
        <dbReference type="SAM" id="Phobius"/>
    </source>
</evidence>
<sequence>MGEGLQQPGDPSGQRLLPPGRRGSTCGRLGGGGGARAQHFLLRLFMHVWLWVASGTSAQVFNLSLSVDEGLPPDTLVGDIRAGLPAAQQQEGGGFFLSEDSGDSPLLDDFHVHPDTGIIRTARRLDRELRDHYSFVAATLLGAVVQVEIRVNDVNDHSPRFPRDSLQLEVSELSPPGTAFRLPGAHDPDAGLFSTQGYTLVQTSDLPEDPAGPFFQLHYGTPGAPGSPSLLSSSPLEPLDLVLLRRLDREAAAAHELQIEAWDGGRPRRTGHLRVELRVLDENDNPPVFEQGEYRAAVREDAPPGTEVCRVRAADPDLGPNGHVRYRIRARQTPGAGRGSEALGDAASFAVEELSGVVRVQRPLDREVQAWHQLVVEARDGGAEPEVATVRVSIAVLDVNDNRPAIHLLFLTEGGAACVSEGARPGDYVARVSVSDADGDLEKGEEAVGELGLGLQGRAISLSLEGAEGAFALRPGGSPGVFFLCVEGPLDRESRDLYDLRLVATDAGSPPLSTEETLLLRIADLNDQPPLFSQERYQASVSEAAAPGTAVLWVSASDADEAGTGHARLRYKLVHLPDRCSLEAPRPAAECGPSFTIDPERGLISTTRRLDREVQEMVELKVVARDQGEPPLSATCLVSITVDDMNDNEPIFQRQVYNATLAEHAPVGHCFLQVKASDADAGLNGLIEYSLYDGFQSYGAPQAFQINPRDGQICVSQDIDREMDPDTYDLLVKARDGGGLSAQAFVRVELEDVNDNEPVFNPTTYVTTISGQTQSGTEIINVLATDRDSGTYGTVTYELLPSDLSSLFTIDSPTGIIYLTSTLSHLESTTLTLVVRAQDGGGLTSVINANITIHILQTTLAPSEFERPKYTFSVYEDAPEDSPVGTVKAKESLNYSEPVFYRISSGNLQEKFSIHPWLGTIRTQKPLDHETQPVFVLTVQAQLGSSPACSSTEVNITVIDVNDNHPVFPRASDEIKISPITLLGTALYRAHAEDKDSGWNGVIRYSIASQNPSVFSVDSGLGVVYLNGSLGGDVPQKHTLTLVAQDLGIPPQASLLVLTVVVEKQESSPSLIFGNLVYQVEVSESVSLMTQILHLQAYPLGPDRKTSPILYSLEPSTHSAVFGVHPYTGWIYVRRQLDYESIQTYNFRVFARIPEDRLSQNVSTSVIVHVLDENDNSPTFLHDVLFLKVKESPLPQGVIGKITAIDRDLGKNGQLSYFLLSDGKFFKMNPHTGEVISWVALDHEHQVHHQLTVLVTDHGSPPRNATMVVYVSVADINDNRPYFPQCLPGKELHIKVLEGQPVNMLVTTVFAKDLDEGNNAEVTYSVSSEDSSDDFKIDANSGEIRTTTILLYDYRPSYRITVIASDKGVPPLQGQAVINIQVLPLSKGRATLSQNIRHLVIPENLKPSKIMSLIKSPDHFQQHHNGKLHFSIAADDKDGHFEIDSSTGDLFLSKELDYEMTSHYLFRVVTKDHSKTPPLNSTVFLSVDVEDQNDYSPSFRDEFVVINIEENVPVGTLVHVFNAKDGDGSFLNSRIQYFIESHHPGMNPFLIHPSSGTLVTASPLDRERVPTVILTVTASDQAVNVTDRRLRSLMAKVVILDVNDHSPTFVSFPIAHVKEDATVGSLVHHITAQDPDEGRNGRVTYSILSGNENMAFMLDEASGLLTTTCSLDYEIKTQHILTLLALDNGIPALSSSQTLTITVLDVNDETPVFKQHLYEASVKENRNPGEFVTRVEAVDRDSGTNSKLQFEIVPGASFGLFEINPDTGVVVTTTTLDREVQEVFILRVLVRDGGVPSLSSTTTILCTVEDENDHAPEIIVPIRDIEILENQEPGVVYTVLASDTDAGTNGAVEYHIIDGNAGKYFAINETSGELSTTHALDREQVNSFTLVILCSDLGDPPRSSIVQLQVRVLDDNDHSPSFPALHYQSSVREDTQVGTMILVLSAVDKDEGLNGKIEYFLMDEASGAFTIDPVAGTLRTGRALDREARSQHTFRAVARDCSIQGSRSTTAIIKVHVTDVNDNDPVLEQNPVDIFISPQSPTNQTTAILRANDPDLGPNGTVTFSFVQTQSMFSINKYTGEIQLRQNPSSEYFPVWLQLKVTDQGLPARTATGLLVVHREGEDIKISFSHHLYKGAVTENCEPGTSIVTVKALALDSIQDSIKYSIFSGNEDGVFSLCSNSGELTVKEPKFLDFEVRKEVRLIVLAENSGHRAYSKVAVSILDVNDNLPHFEQSIYQVSVSEGHFYNAHVVQVFATDLDSGLNGLIEYSVLSGNQGEAFHIDALSGVITADGILDYEFISSYSLIVQATDKGMPRLSGTTVVKIQVTDVNDNAPTFLPLEAVEIAENSLPGVIVTRISVHDVDLNSAFIFSFSKESNPGTKFAIDPNTGVVVLVKMLDFEEATEYELLIQISDSVHHTEGALIIRVLDVNDNPPVFSQDFYQVTIPELAPVGYSVLTVAATDLESSEHLSYRILSSAAEFSIDAMNGTIFTIDPVLLLDKKSTIQFLVEASDGGVPDLRALTLVEIEIQDMNNYAPEFAVEYYNLSLSEDARIGVTLVSFSTIDHDWTRENTHVEYSIINGNSQNNFHVETSFIHSEYPFQQVGYLVLLHNLDRETSASHKLVILASDHGCPPLSSTAIVWIEVLDVNDNPPKFNTVKYHAHVKESTPLGSHITVVSASDCDLGSHAEILYHIISGNEKGHFHLEEKTGVLYLIKPLDYEETVKFTLTIQASDEEKKHFSFAVVFVSVLDDNDHAPQFMFSSLNCVVPENVPLFSTVCSVNALDFDAGPYGELTYSILSSCSIMHGAPPDQEPFLIDPLTGDIHAKQVLDYEKDNKYCLIVQAKDRGDSTASLMVWVDIEGTDEFEPIFTQEQYFFNLPEKNNNVRQLIGRVEASDADAGIDGVILYSLETPSPFFSVNRTNGNIYLTRALPLISKVSTEDAIEMKITAHSPKQDSKFTSCTVFVNVSFSSEGKRSAVSASSFSISLMVSFLVFLLLIFILIVLILRHKPKDAVNNFEEKKTSSSSDVNLRLTRDASTLEPFRKTHDCSDEAVPADSALEWLGLMSFMEKDIVNLYRHSNSSGHCSVEGETAEDKEIQRINEHPYRKDSGSALSDRGSRVPDSGIPRDSDQLSSLSGETDVTVTVETAETGHTFKEGDGEEGCGTIYVQNNVLPQTLKKREVKVGILAEARKESVFILGDQDTRCAALSTQRTSDPEGRGSCPWDCLLSWEPKFQPLASVFNDIAKLKDEHLHVPGIPKENKSFVFPPPLITAVAQPGIKAVPPRMPAMTSGRVLQKCPRSPFLYHLNSLPEVMTPSFSPSLSLLTTQTPIMTPVLSDGEILGTRLSDTCHELKAEDEVQI</sequence>
<feature type="domain" description="Cadherin" evidence="12">
    <location>
        <begin position="2539"/>
        <end position="2654"/>
    </location>
</feature>
<dbReference type="Pfam" id="PF00028">
    <property type="entry name" value="Cadherin"/>
    <property type="match status" value="23"/>
</dbReference>
<dbReference type="PRINTS" id="PR00205">
    <property type="entry name" value="CADHERIN"/>
</dbReference>
<feature type="domain" description="Cadherin" evidence="12">
    <location>
        <begin position="866"/>
        <end position="968"/>
    </location>
</feature>
<reference evidence="13 14" key="1">
    <citation type="journal article" date="2020" name="Nature">
        <title>Six reference-quality genomes reveal evolution of bat adaptations.</title>
        <authorList>
            <person name="Jebb D."/>
            <person name="Huang Z."/>
            <person name="Pippel M."/>
            <person name="Hughes G.M."/>
            <person name="Lavrichenko K."/>
            <person name="Devanna P."/>
            <person name="Winkler S."/>
            <person name="Jermiin L.S."/>
            <person name="Skirmuntt E.C."/>
            <person name="Katzourakis A."/>
            <person name="Burkitt-Gray L."/>
            <person name="Ray D.A."/>
            <person name="Sullivan K.A.M."/>
            <person name="Roscito J.G."/>
            <person name="Kirilenko B.M."/>
            <person name="Davalos L.M."/>
            <person name="Corthals A.P."/>
            <person name="Power M.L."/>
            <person name="Jones G."/>
            <person name="Ransome R.D."/>
            <person name="Dechmann D.K.N."/>
            <person name="Locatelli A.G."/>
            <person name="Puechmaille S.J."/>
            <person name="Fedrigo O."/>
            <person name="Jarvis E.D."/>
            <person name="Hiller M."/>
            <person name="Vernes S.C."/>
            <person name="Myers E.W."/>
            <person name="Teeling E.C."/>
        </authorList>
    </citation>
    <scope>NUCLEOTIDE SEQUENCE [LARGE SCALE GENOMIC DNA]</scope>
    <source>
        <strain evidence="13">MRouAeg1</strain>
        <tissue evidence="13">Muscle</tissue>
    </source>
</reference>
<comment type="caution">
    <text evidence="13">The sequence shown here is derived from an EMBL/GenBank/DDBJ whole genome shotgun (WGS) entry which is preliminary data.</text>
</comment>
<feature type="domain" description="Cadherin" evidence="12">
    <location>
        <begin position="1500"/>
        <end position="1609"/>
    </location>
</feature>
<feature type="region of interest" description="Disordered" evidence="10">
    <location>
        <begin position="3081"/>
        <end position="3138"/>
    </location>
</feature>
<dbReference type="FunFam" id="2.60.40.60:FF:000181">
    <property type="entry name" value="Predicted protein"/>
    <property type="match status" value="2"/>
</dbReference>
<dbReference type="PROSITE" id="PS00232">
    <property type="entry name" value="CADHERIN_1"/>
    <property type="match status" value="12"/>
</dbReference>
<dbReference type="InterPro" id="IPR015919">
    <property type="entry name" value="Cadherin-like_sf"/>
</dbReference>
<evidence type="ECO:0000259" key="12">
    <source>
        <dbReference type="PROSITE" id="PS50268"/>
    </source>
</evidence>
<feature type="compositionally biased region" description="Basic and acidic residues" evidence="10">
    <location>
        <begin position="3092"/>
        <end position="3109"/>
    </location>
</feature>
<feature type="domain" description="Cadherin" evidence="12">
    <location>
        <begin position="2129"/>
        <end position="2231"/>
    </location>
</feature>
<evidence type="ECO:0000256" key="7">
    <source>
        <dbReference type="ARBA" id="ARBA00023136"/>
    </source>
</evidence>
<feature type="domain" description="Cadherin" evidence="12">
    <location>
        <begin position="1074"/>
        <end position="1180"/>
    </location>
</feature>